<organism evidence="2 3">
    <name type="scientific">Paenibacillus validus</name>
    <dbReference type="NCBI Taxonomy" id="44253"/>
    <lineage>
        <taxon>Bacteria</taxon>
        <taxon>Bacillati</taxon>
        <taxon>Bacillota</taxon>
        <taxon>Bacilli</taxon>
        <taxon>Bacillales</taxon>
        <taxon>Paenibacillaceae</taxon>
        <taxon>Paenibacillus</taxon>
    </lineage>
</organism>
<protein>
    <recommendedName>
        <fullName evidence="1">Rhamnogalacturonan lyase domain-containing protein</fullName>
    </recommendedName>
</protein>
<dbReference type="Gene3D" id="2.60.120.260">
    <property type="entry name" value="Galactose-binding domain-like"/>
    <property type="match status" value="1"/>
</dbReference>
<reference evidence="2 3" key="1">
    <citation type="submission" date="2019-11" db="EMBL/GenBank/DDBJ databases">
        <title>Draft genome sequences of five Paenibacillus species of dairy origin.</title>
        <authorList>
            <person name="Olajide A.M."/>
            <person name="Chen S."/>
            <person name="Lapointe G."/>
        </authorList>
    </citation>
    <scope>NUCLEOTIDE SEQUENCE [LARGE SCALE GENOMIC DNA]</scope>
    <source>
        <strain evidence="2 3">2CS3</strain>
    </source>
</reference>
<sequence>MVRKLAIILLIQLFLGLSISDYVPKTNHSGKLTPVATPYTDNNRIILFRIGMQDHSSQEFKRYGLHDANQLVLASGNPKETMINDFPKGLNASVNRNLSISFQMPNKLQYGAKFLVPIIEASTAIPQMSVFVNGFMAGLIQIAGLSDKNDSNYDAYGNLYELYIPPEFFIEGQNEIILQVERCLYCSSSEDPFLWFDWDYIEMEALYRMAEEPIHGRYIKMGSSVATERYYFDQSAVDHLPYVLKWLGIAYSGNIMRASCFSNVRNSCSAMQEYYEKLKEYNTGAVAMYLYTGDIQLTSAGTLAPEAASKLEQFMKRYGDYIQYYEVDNEPSIFNRSKDVNIAIARWMNENKTRYAPHLQSVAPGWSYSNKNGLPIGWERDPVQRRELENLTDLTNGHAYGTSYLEKEGGSFFETLKTFESLQNGLPKFMLNTEIGTNNKHLDPSKYGAQQKQSAVFDRNLRAHIGFSNIFMQHAAFFKDYELFQTDFQGKNHDPALTQAYSFGNDQESRLKIFRRLALAYATHGSPLSYEIMNRNEVRMKKVYIRAVDTAALQPLPGSKAVSDKILISIVNFEHEEIHLRFKVLMPDKGIFDGERIGPGDVYRDAVQQVNELKAEPWIEIEAVLPPGESIQYILDKR</sequence>
<gene>
    <name evidence="2" type="ORF">GNP93_09095</name>
</gene>
<evidence type="ECO:0000313" key="3">
    <source>
        <dbReference type="Proteomes" id="UP000450917"/>
    </source>
</evidence>
<accession>A0A7X2Z9J5</accession>
<dbReference type="InterPro" id="IPR029411">
    <property type="entry name" value="RG-lyase_III"/>
</dbReference>
<dbReference type="Proteomes" id="UP000450917">
    <property type="component" value="Unassembled WGS sequence"/>
</dbReference>
<dbReference type="RefSeq" id="WP_155614518.1">
    <property type="nucleotide sequence ID" value="NZ_WNZX01000006.1"/>
</dbReference>
<evidence type="ECO:0000259" key="1">
    <source>
        <dbReference type="Pfam" id="PF14683"/>
    </source>
</evidence>
<keyword evidence="3" id="KW-1185">Reference proteome</keyword>
<dbReference type="SUPFAM" id="SSF51445">
    <property type="entry name" value="(Trans)glycosidases"/>
    <property type="match status" value="1"/>
</dbReference>
<name>A0A7X2Z9J5_9BACL</name>
<dbReference type="InterPro" id="IPR017853">
    <property type="entry name" value="GH"/>
</dbReference>
<proteinExistence type="predicted"/>
<evidence type="ECO:0000313" key="2">
    <source>
        <dbReference type="EMBL" id="MUG70834.1"/>
    </source>
</evidence>
<dbReference type="Pfam" id="PF14683">
    <property type="entry name" value="CBM-like"/>
    <property type="match status" value="1"/>
</dbReference>
<feature type="domain" description="Rhamnogalacturonan lyase" evidence="1">
    <location>
        <begin position="47"/>
        <end position="203"/>
    </location>
</feature>
<dbReference type="AlphaFoldDB" id="A0A7X2Z9J5"/>
<dbReference type="SUPFAM" id="SSF49785">
    <property type="entry name" value="Galactose-binding domain-like"/>
    <property type="match status" value="1"/>
</dbReference>
<dbReference type="InterPro" id="IPR008979">
    <property type="entry name" value="Galactose-bd-like_sf"/>
</dbReference>
<comment type="caution">
    <text evidence="2">The sequence shown here is derived from an EMBL/GenBank/DDBJ whole genome shotgun (WGS) entry which is preliminary data.</text>
</comment>
<dbReference type="EMBL" id="WNZX01000006">
    <property type="protein sequence ID" value="MUG70834.1"/>
    <property type="molecule type" value="Genomic_DNA"/>
</dbReference>